<dbReference type="EMBL" id="MU154796">
    <property type="protein sequence ID" value="KAF9487265.1"/>
    <property type="molecule type" value="Genomic_DNA"/>
</dbReference>
<comment type="caution">
    <text evidence="2">The sequence shown here is derived from an EMBL/GenBank/DDBJ whole genome shotgun (WGS) entry which is preliminary data.</text>
</comment>
<organism evidence="2 3">
    <name type="scientific">Pleurotus eryngii</name>
    <name type="common">Boletus of the steppes</name>
    <dbReference type="NCBI Taxonomy" id="5323"/>
    <lineage>
        <taxon>Eukaryota</taxon>
        <taxon>Fungi</taxon>
        <taxon>Dikarya</taxon>
        <taxon>Basidiomycota</taxon>
        <taxon>Agaricomycotina</taxon>
        <taxon>Agaricomycetes</taxon>
        <taxon>Agaricomycetidae</taxon>
        <taxon>Agaricales</taxon>
        <taxon>Pleurotineae</taxon>
        <taxon>Pleurotaceae</taxon>
        <taxon>Pleurotus</taxon>
    </lineage>
</organism>
<dbReference type="OrthoDB" id="10288000at2759"/>
<dbReference type="AlphaFoldDB" id="A0A9P5ZHI0"/>
<proteinExistence type="predicted"/>
<reference evidence="2" key="1">
    <citation type="submission" date="2020-11" db="EMBL/GenBank/DDBJ databases">
        <authorList>
            <consortium name="DOE Joint Genome Institute"/>
            <person name="Ahrendt S."/>
            <person name="Riley R."/>
            <person name="Andreopoulos W."/>
            <person name="Labutti K."/>
            <person name="Pangilinan J."/>
            <person name="Ruiz-Duenas F.J."/>
            <person name="Barrasa J.M."/>
            <person name="Sanchez-Garcia M."/>
            <person name="Camarero S."/>
            <person name="Miyauchi S."/>
            <person name="Serrano A."/>
            <person name="Linde D."/>
            <person name="Babiker R."/>
            <person name="Drula E."/>
            <person name="Ayuso-Fernandez I."/>
            <person name="Pacheco R."/>
            <person name="Padilla G."/>
            <person name="Ferreira P."/>
            <person name="Barriuso J."/>
            <person name="Kellner H."/>
            <person name="Castanera R."/>
            <person name="Alfaro M."/>
            <person name="Ramirez L."/>
            <person name="Pisabarro A.G."/>
            <person name="Kuo A."/>
            <person name="Tritt A."/>
            <person name="Lipzen A."/>
            <person name="He G."/>
            <person name="Yan M."/>
            <person name="Ng V."/>
            <person name="Cullen D."/>
            <person name="Martin F."/>
            <person name="Rosso M.-N."/>
            <person name="Henrissat B."/>
            <person name="Hibbett D."/>
            <person name="Martinez A.T."/>
            <person name="Grigoriev I.V."/>
        </authorList>
    </citation>
    <scope>NUCLEOTIDE SEQUENCE</scope>
    <source>
        <strain evidence="2">ATCC 90797</strain>
    </source>
</reference>
<name>A0A9P5ZHI0_PLEER</name>
<protein>
    <submittedName>
        <fullName evidence="2">Uncharacterized protein</fullName>
    </submittedName>
</protein>
<feature type="region of interest" description="Disordered" evidence="1">
    <location>
        <begin position="359"/>
        <end position="422"/>
    </location>
</feature>
<gene>
    <name evidence="2" type="ORF">BDN71DRAFT_1514138</name>
</gene>
<evidence type="ECO:0000313" key="2">
    <source>
        <dbReference type="EMBL" id="KAF9487265.1"/>
    </source>
</evidence>
<evidence type="ECO:0000313" key="3">
    <source>
        <dbReference type="Proteomes" id="UP000807025"/>
    </source>
</evidence>
<dbReference type="Proteomes" id="UP000807025">
    <property type="component" value="Unassembled WGS sequence"/>
</dbReference>
<keyword evidence="3" id="KW-1185">Reference proteome</keyword>
<accession>A0A9P5ZHI0</accession>
<evidence type="ECO:0000256" key="1">
    <source>
        <dbReference type="SAM" id="MobiDB-lite"/>
    </source>
</evidence>
<sequence>MPNPNEIELRSLSGSGFVFSTTLATVELKLSLLNTFLPMQCSPAKVVIVGAGLAHGPILMIGMVDSSSPIFALSLHHCQLKDVGFNTMTRSLSSECIVDVPFGSDASRSLCGIQLPTYIYFNVTFQREEDYHALRHYLCSPPSIRLGAPGNGDPLVNAFAQFAQFGQPTGHGSYFDARVLVYFTTIRSQSDSDVLLPTLRPLSSAKALSLNEAPFELLSGWLSRSASYSPSDMCRGPGMRKPLHHHDVDHAMEMIIYSNGVSPRDIRTTSINTCFHMFADKAYSIHIKGPSEIALAGVKLSQTIPVYVVASFPDFSDFTDVRNSDEITGHWPGRTGSPDPCSVPSSSAVLENCPGHAKVASTTTKKRGTVDVGPTSTSKRVKTGKKEAASTMTKQRVAKRSGAVDVEPASTSKRVGTEKEEA</sequence>